<dbReference type="AlphaFoldDB" id="A0A7K3L6D8"/>
<feature type="chain" id="PRO_5029811904" evidence="1">
    <location>
        <begin position="36"/>
        <end position="101"/>
    </location>
</feature>
<organism evidence="2 3">
    <name type="scientific">Mycolicibacter kumamotonensis</name>
    <dbReference type="NCBI Taxonomy" id="354243"/>
    <lineage>
        <taxon>Bacteria</taxon>
        <taxon>Bacillati</taxon>
        <taxon>Actinomycetota</taxon>
        <taxon>Actinomycetes</taxon>
        <taxon>Mycobacteriales</taxon>
        <taxon>Mycobacteriaceae</taxon>
        <taxon>Mycolicibacter</taxon>
    </lineage>
</organism>
<proteinExistence type="predicted"/>
<keyword evidence="1" id="KW-0732">Signal</keyword>
<dbReference type="EMBL" id="JAACYR010000003">
    <property type="protein sequence ID" value="NDJ87847.1"/>
    <property type="molecule type" value="Genomic_DNA"/>
</dbReference>
<accession>A0A7K3L6D8</accession>
<gene>
    <name evidence="2" type="ORF">GWR20_01535</name>
</gene>
<evidence type="ECO:0000313" key="3">
    <source>
        <dbReference type="Proteomes" id="UP000466523"/>
    </source>
</evidence>
<reference evidence="2 3" key="1">
    <citation type="submission" date="2020-01" db="EMBL/GenBank/DDBJ databases">
        <authorList>
            <person name="Sanchez-Estrada R."/>
            <person name="Gonzalez-Y-Merchand J.A."/>
            <person name="Rivera-Gutierrez S."/>
        </authorList>
    </citation>
    <scope>NUCLEOTIDE SEQUENCE [LARGE SCALE GENOMIC DNA]</scope>
    <source>
        <strain evidence="2 3">CST 7247</strain>
    </source>
</reference>
<dbReference type="RefSeq" id="WP_162111584.1">
    <property type="nucleotide sequence ID" value="NZ_JAACYR010000003.1"/>
</dbReference>
<feature type="signal peptide" evidence="1">
    <location>
        <begin position="1"/>
        <end position="35"/>
    </location>
</feature>
<sequence length="101" mass="10858">MMISRNSCRRVAAGAIGAGVFAGALLSGAAGPAQAAPDGFPASPPATVQVADAPPALVGQPQSAGPNVLAIGPQSGPMPQWWGHHWWRHHHHHFWHHWWWW</sequence>
<evidence type="ECO:0000313" key="2">
    <source>
        <dbReference type="EMBL" id="NDJ87847.1"/>
    </source>
</evidence>
<protein>
    <submittedName>
        <fullName evidence="2">Uncharacterized protein</fullName>
    </submittedName>
</protein>
<name>A0A7K3L6D8_9MYCO</name>
<evidence type="ECO:0000256" key="1">
    <source>
        <dbReference type="SAM" id="SignalP"/>
    </source>
</evidence>
<dbReference type="Proteomes" id="UP000466523">
    <property type="component" value="Unassembled WGS sequence"/>
</dbReference>
<comment type="caution">
    <text evidence="2">The sequence shown here is derived from an EMBL/GenBank/DDBJ whole genome shotgun (WGS) entry which is preliminary data.</text>
</comment>